<proteinExistence type="predicted"/>
<name>A0A857J8A7_9BURK</name>
<keyword evidence="2" id="KW-1185">Reference proteome</keyword>
<accession>A0A857J8A7</accession>
<dbReference type="Proteomes" id="UP000464787">
    <property type="component" value="Chromosome"/>
</dbReference>
<protein>
    <submittedName>
        <fullName evidence="1">Phosphohydrolase</fullName>
    </submittedName>
</protein>
<organism evidence="1 2">
    <name type="scientific">Xylophilus rhododendri</name>
    <dbReference type="NCBI Taxonomy" id="2697032"/>
    <lineage>
        <taxon>Bacteria</taxon>
        <taxon>Pseudomonadati</taxon>
        <taxon>Pseudomonadota</taxon>
        <taxon>Betaproteobacteria</taxon>
        <taxon>Burkholderiales</taxon>
        <taxon>Xylophilus</taxon>
    </lineage>
</organism>
<dbReference type="AlphaFoldDB" id="A0A857J8A7"/>
<dbReference type="GO" id="GO:0016787">
    <property type="term" value="F:hydrolase activity"/>
    <property type="evidence" value="ECO:0007669"/>
    <property type="project" value="UniProtKB-KW"/>
</dbReference>
<evidence type="ECO:0000313" key="1">
    <source>
        <dbReference type="EMBL" id="QHI99008.1"/>
    </source>
</evidence>
<dbReference type="KEGG" id="xyk:GT347_14030"/>
<evidence type="ECO:0000313" key="2">
    <source>
        <dbReference type="Proteomes" id="UP000464787"/>
    </source>
</evidence>
<gene>
    <name evidence="1" type="ORF">GT347_14030</name>
</gene>
<keyword evidence="1" id="KW-0378">Hydrolase</keyword>
<dbReference type="EMBL" id="CP047650">
    <property type="protein sequence ID" value="QHI99008.1"/>
    <property type="molecule type" value="Genomic_DNA"/>
</dbReference>
<reference evidence="1 2" key="1">
    <citation type="submission" date="2020-01" db="EMBL/GenBank/DDBJ databases">
        <title>Genome sequencing of strain KACC 21265.</title>
        <authorList>
            <person name="Heo J."/>
            <person name="Kim S.-J."/>
            <person name="Kim J.-S."/>
            <person name="Hong S.-B."/>
            <person name="Kwon S.-W."/>
        </authorList>
    </citation>
    <scope>NUCLEOTIDE SEQUENCE [LARGE SCALE GENOMIC DNA]</scope>
    <source>
        <strain evidence="1 2">KACC 21265</strain>
    </source>
</reference>
<dbReference type="RefSeq" id="WP_160552725.1">
    <property type="nucleotide sequence ID" value="NZ_CP047650.1"/>
</dbReference>
<sequence>MNLIPLRPESIKLGRPLAFALHTLDGTLLARRGFVVASQSQLDILVARAGTLCIDIDESPEQARAYMSQLDGLVRDQKTIGEIATARMSAPAAPPEAPRAGPPDWHELQLRSTQLLKNPLAPGFLEKMGRLWRELTEHSRRQPDATLFALIHFASREMNMYSGTHAMLVAVICGMSGRDVLQWDEAAIDSTGMAALTMNISMTQLQDDLVQQPDRPTEAQMAAISMHASSAGDLLVELGVTDPVWLEAVRRHHEPPTGRLADMTPGERAARLIERADIFTARLSPRVSRWAMPAAIAMRASYFDDEHRVDEAGASMITAMGVYPPGSFVKLASNEIGIVLKRGRTGTTPRVAAVLNRQGMPIGEIVVRDTSLAAFKITASIPHREVKLQLSLDRMLGMI</sequence>
<dbReference type="Gene3D" id="1.10.3210.10">
    <property type="entry name" value="Hypothetical protein af1432"/>
    <property type="match status" value="1"/>
</dbReference>